<dbReference type="PANTHER" id="PTHR24421">
    <property type="entry name" value="NITRATE/NITRITE SENSOR PROTEIN NARX-RELATED"/>
    <property type="match status" value="1"/>
</dbReference>
<dbReference type="GO" id="GO:0005524">
    <property type="term" value="F:ATP binding"/>
    <property type="evidence" value="ECO:0007669"/>
    <property type="project" value="UniProtKB-KW"/>
</dbReference>
<evidence type="ECO:0000256" key="6">
    <source>
        <dbReference type="ARBA" id="ARBA00022777"/>
    </source>
</evidence>
<evidence type="ECO:0000256" key="5">
    <source>
        <dbReference type="ARBA" id="ARBA00022741"/>
    </source>
</evidence>
<sequence length="319" mass="33254">MTTVGQVRGRERRVADAVSAHIVRTGRMPAAVELAEVVGVAAGAAGCALLVAGERHGWGRAEGPWAEFPVEYDGETQGVVVITPVSVGSLAEVARALGPVVAAIRAGIDTDRLRRDGDAAARRLVDDRWRAAAEMERERRGLERDLHDGAQHHLVALQMSLALAAHVEGTPVTDLLDRLDAAERVLLDTASGVLPVALVTDGLGAALSDELSGHADVTLDVAGLRHRYPPSIESTVFFLCLEAVNNAHKHAPGARITVTAGEQPRGVAFTVTDTGPGFDTTAPNAGLHNLSARAAAVGGTVEVRSTPGQGTTVSGFVPW</sequence>
<reference evidence="11" key="2">
    <citation type="submission" date="2020-09" db="EMBL/GenBank/DDBJ databases">
        <authorList>
            <person name="Sun Q."/>
            <person name="Ohkuma M."/>
        </authorList>
    </citation>
    <scope>NUCLEOTIDE SEQUENCE</scope>
    <source>
        <strain evidence="11">JCM 3276</strain>
    </source>
</reference>
<dbReference type="AlphaFoldDB" id="A0A918GDP6"/>
<evidence type="ECO:0000256" key="2">
    <source>
        <dbReference type="ARBA" id="ARBA00012438"/>
    </source>
</evidence>
<dbReference type="GO" id="GO:0016020">
    <property type="term" value="C:membrane"/>
    <property type="evidence" value="ECO:0007669"/>
    <property type="project" value="InterPro"/>
</dbReference>
<dbReference type="Proteomes" id="UP000660680">
    <property type="component" value="Unassembled WGS sequence"/>
</dbReference>
<dbReference type="GO" id="GO:0046983">
    <property type="term" value="F:protein dimerization activity"/>
    <property type="evidence" value="ECO:0007669"/>
    <property type="project" value="InterPro"/>
</dbReference>
<keyword evidence="12" id="KW-1185">Reference proteome</keyword>
<evidence type="ECO:0000259" key="10">
    <source>
        <dbReference type="Pfam" id="PF07730"/>
    </source>
</evidence>
<protein>
    <recommendedName>
        <fullName evidence="2">histidine kinase</fullName>
        <ecNumber evidence="2">2.7.13.3</ecNumber>
    </recommendedName>
</protein>
<keyword evidence="6" id="KW-0418">Kinase</keyword>
<evidence type="ECO:0000259" key="9">
    <source>
        <dbReference type="Pfam" id="PF02518"/>
    </source>
</evidence>
<dbReference type="InterPro" id="IPR050482">
    <property type="entry name" value="Sensor_HK_TwoCompSys"/>
</dbReference>
<dbReference type="Gene3D" id="1.20.5.1930">
    <property type="match status" value="1"/>
</dbReference>
<comment type="catalytic activity">
    <reaction evidence="1">
        <text>ATP + protein L-histidine = ADP + protein N-phospho-L-histidine.</text>
        <dbReference type="EC" id="2.7.13.3"/>
    </reaction>
</comment>
<evidence type="ECO:0000313" key="11">
    <source>
        <dbReference type="EMBL" id="GGS30286.1"/>
    </source>
</evidence>
<keyword evidence="4" id="KW-0808">Transferase</keyword>
<gene>
    <name evidence="11" type="ORF">GCM10010171_24760</name>
</gene>
<comment type="caution">
    <text evidence="11">The sequence shown here is derived from an EMBL/GenBank/DDBJ whole genome shotgun (WGS) entry which is preliminary data.</text>
</comment>
<keyword evidence="8" id="KW-0902">Two-component regulatory system</keyword>
<dbReference type="GO" id="GO:0000155">
    <property type="term" value="F:phosphorelay sensor kinase activity"/>
    <property type="evidence" value="ECO:0007669"/>
    <property type="project" value="InterPro"/>
</dbReference>
<dbReference type="EC" id="2.7.13.3" evidence="2"/>
<dbReference type="SUPFAM" id="SSF55874">
    <property type="entry name" value="ATPase domain of HSP90 chaperone/DNA topoisomerase II/histidine kinase"/>
    <property type="match status" value="1"/>
</dbReference>
<dbReference type="CDD" id="cd16917">
    <property type="entry name" value="HATPase_UhpB-NarQ-NarX-like"/>
    <property type="match status" value="1"/>
</dbReference>
<keyword evidence="7" id="KW-0067">ATP-binding</keyword>
<keyword evidence="3" id="KW-0597">Phosphoprotein</keyword>
<dbReference type="PANTHER" id="PTHR24421:SF10">
    <property type="entry name" value="NITRATE_NITRITE SENSOR PROTEIN NARQ"/>
    <property type="match status" value="1"/>
</dbReference>
<evidence type="ECO:0000313" key="12">
    <source>
        <dbReference type="Proteomes" id="UP000660680"/>
    </source>
</evidence>
<evidence type="ECO:0000256" key="4">
    <source>
        <dbReference type="ARBA" id="ARBA00022679"/>
    </source>
</evidence>
<feature type="domain" description="Signal transduction histidine kinase subgroup 3 dimerisation and phosphoacceptor" evidence="10">
    <location>
        <begin position="138"/>
        <end position="187"/>
    </location>
</feature>
<evidence type="ECO:0000256" key="7">
    <source>
        <dbReference type="ARBA" id="ARBA00022840"/>
    </source>
</evidence>
<evidence type="ECO:0000256" key="1">
    <source>
        <dbReference type="ARBA" id="ARBA00000085"/>
    </source>
</evidence>
<organism evidence="11 12">
    <name type="scientific">Actinokineospora fastidiosa</name>
    <dbReference type="NCBI Taxonomy" id="1816"/>
    <lineage>
        <taxon>Bacteria</taxon>
        <taxon>Bacillati</taxon>
        <taxon>Actinomycetota</taxon>
        <taxon>Actinomycetes</taxon>
        <taxon>Pseudonocardiales</taxon>
        <taxon>Pseudonocardiaceae</taxon>
        <taxon>Actinokineospora</taxon>
    </lineage>
</organism>
<keyword evidence="5" id="KW-0547">Nucleotide-binding</keyword>
<evidence type="ECO:0000256" key="8">
    <source>
        <dbReference type="ARBA" id="ARBA00023012"/>
    </source>
</evidence>
<dbReference type="InterPro" id="IPR003594">
    <property type="entry name" value="HATPase_dom"/>
</dbReference>
<dbReference type="InterPro" id="IPR036890">
    <property type="entry name" value="HATPase_C_sf"/>
</dbReference>
<dbReference type="Pfam" id="PF07730">
    <property type="entry name" value="HisKA_3"/>
    <property type="match status" value="1"/>
</dbReference>
<name>A0A918GDP6_9PSEU</name>
<accession>A0A918GDP6</accession>
<dbReference type="Pfam" id="PF02518">
    <property type="entry name" value="HATPase_c"/>
    <property type="match status" value="1"/>
</dbReference>
<evidence type="ECO:0000256" key="3">
    <source>
        <dbReference type="ARBA" id="ARBA00022553"/>
    </source>
</evidence>
<proteinExistence type="predicted"/>
<reference evidence="11" key="1">
    <citation type="journal article" date="2014" name="Int. J. Syst. Evol. Microbiol.">
        <title>Complete genome sequence of Corynebacterium casei LMG S-19264T (=DSM 44701T), isolated from a smear-ripened cheese.</title>
        <authorList>
            <consortium name="US DOE Joint Genome Institute (JGI-PGF)"/>
            <person name="Walter F."/>
            <person name="Albersmeier A."/>
            <person name="Kalinowski J."/>
            <person name="Ruckert C."/>
        </authorList>
    </citation>
    <scope>NUCLEOTIDE SEQUENCE</scope>
    <source>
        <strain evidence="11">JCM 3276</strain>
    </source>
</reference>
<dbReference type="Gene3D" id="3.30.565.10">
    <property type="entry name" value="Histidine kinase-like ATPase, C-terminal domain"/>
    <property type="match status" value="1"/>
</dbReference>
<dbReference type="EMBL" id="BMRB01000002">
    <property type="protein sequence ID" value="GGS30286.1"/>
    <property type="molecule type" value="Genomic_DNA"/>
</dbReference>
<feature type="domain" description="Histidine kinase/HSP90-like ATPase" evidence="9">
    <location>
        <begin position="238"/>
        <end position="316"/>
    </location>
</feature>
<dbReference type="InterPro" id="IPR011712">
    <property type="entry name" value="Sig_transdc_His_kin_sub3_dim/P"/>
</dbReference>